<name>A0A2T4PQD5_9STAP</name>
<dbReference type="CDD" id="cd02135">
    <property type="entry name" value="YdjA-like"/>
    <property type="match status" value="1"/>
</dbReference>
<keyword evidence="3" id="KW-0285">Flavoprotein</keyword>
<dbReference type="Proteomes" id="UP000241209">
    <property type="component" value="Unassembled WGS sequence"/>
</dbReference>
<organism evidence="9 11">
    <name type="scientific">Mammaliicoccus vitulinus</name>
    <dbReference type="NCBI Taxonomy" id="71237"/>
    <lineage>
        <taxon>Bacteria</taxon>
        <taxon>Bacillati</taxon>
        <taxon>Bacillota</taxon>
        <taxon>Bacilli</taxon>
        <taxon>Bacillales</taxon>
        <taxon>Staphylococcaceae</taxon>
        <taxon>Mammaliicoccus</taxon>
    </lineage>
</organism>
<evidence type="ECO:0000313" key="11">
    <source>
        <dbReference type="Proteomes" id="UP000241209"/>
    </source>
</evidence>
<reference evidence="9" key="2">
    <citation type="submission" date="2018-03" db="EMBL/GenBank/DDBJ databases">
        <authorList>
            <person name="Keele B.F."/>
        </authorList>
    </citation>
    <scope>NUCLEOTIDE SEQUENCE</scope>
    <source>
        <strain evidence="9">SNUC 2204</strain>
    </source>
</reference>
<evidence type="ECO:0000313" key="12">
    <source>
        <dbReference type="Proteomes" id="UP000627155"/>
    </source>
</evidence>
<dbReference type="RefSeq" id="WP_016913132.1">
    <property type="nucleotide sequence ID" value="NZ_BMDF01000003.1"/>
</dbReference>
<evidence type="ECO:0000256" key="6">
    <source>
        <dbReference type="ARBA" id="ARBA00023002"/>
    </source>
</evidence>
<dbReference type="GeneID" id="64115766"/>
<comment type="cofactor">
    <cofactor evidence="1">
        <name>FMN</name>
        <dbReference type="ChEBI" id="CHEBI:58210"/>
    </cofactor>
</comment>
<keyword evidence="7" id="KW-0520">NAD</keyword>
<dbReference type="Gene3D" id="3.40.109.10">
    <property type="entry name" value="NADH Oxidase"/>
    <property type="match status" value="1"/>
</dbReference>
<dbReference type="EMBL" id="CP069486">
    <property type="protein sequence ID" value="QRO85429.1"/>
    <property type="molecule type" value="Genomic_DNA"/>
</dbReference>
<keyword evidence="6" id="KW-0560">Oxidoreductase</keyword>
<dbReference type="OrthoDB" id="9804207at2"/>
<dbReference type="SUPFAM" id="SSF55469">
    <property type="entry name" value="FMN-dependent nitroreductase-like"/>
    <property type="match status" value="1"/>
</dbReference>
<dbReference type="Proteomes" id="UP000627155">
    <property type="component" value="Chromosome"/>
</dbReference>
<evidence type="ECO:0000256" key="7">
    <source>
        <dbReference type="ARBA" id="ARBA00023027"/>
    </source>
</evidence>
<gene>
    <name evidence="9" type="ORF">BU072_12780</name>
    <name evidence="10" type="ORF">I6J37_01610</name>
</gene>
<dbReference type="InterPro" id="IPR029479">
    <property type="entry name" value="Nitroreductase"/>
</dbReference>
<dbReference type="InterPro" id="IPR052530">
    <property type="entry name" value="NAD(P)H_nitroreductase"/>
</dbReference>
<keyword evidence="12" id="KW-1185">Reference proteome</keyword>
<sequence>MELKKAITERRSVKNYDYEMYVDEEKVFSLVDLATYAPNHGMREPWRLVYISKKQIPEFAEKVAESAFANDSEKQEKYINKVTKVGGMFVILSKRDPRQKENLENQMAVGAFVQNLMLLMHDEGMGSCWKTPEFIFRPTFRKIVGVNDDEEVNGFLYITEKDSSVKVMERKNKSLITEW</sequence>
<evidence type="ECO:0000313" key="9">
    <source>
        <dbReference type="EMBL" id="PTI27834.1"/>
    </source>
</evidence>
<dbReference type="Pfam" id="PF00881">
    <property type="entry name" value="Nitroreductase"/>
    <property type="match status" value="1"/>
</dbReference>
<dbReference type="EMBL" id="PZFK01000042">
    <property type="protein sequence ID" value="PTI27834.1"/>
    <property type="molecule type" value="Genomic_DNA"/>
</dbReference>
<dbReference type="PANTHER" id="PTHR43821:SF1">
    <property type="entry name" value="NAD(P)H NITROREDUCTASE YDJA-RELATED"/>
    <property type="match status" value="1"/>
</dbReference>
<feature type="domain" description="Nitroreductase" evidence="8">
    <location>
        <begin position="7"/>
        <end position="157"/>
    </location>
</feature>
<accession>A0A2T4PQD5</accession>
<dbReference type="GO" id="GO:0016491">
    <property type="term" value="F:oxidoreductase activity"/>
    <property type="evidence" value="ECO:0007669"/>
    <property type="project" value="UniProtKB-KW"/>
</dbReference>
<reference evidence="10 12" key="3">
    <citation type="submission" date="2021-02" db="EMBL/GenBank/DDBJ databases">
        <title>FDA dAtabase for Regulatory Grade micrObial Sequences (FDA-ARGOS): Supporting development and validation of Infectious Disease Dx tests.</title>
        <authorList>
            <person name="Sproer C."/>
            <person name="Gronow S."/>
            <person name="Severitt S."/>
            <person name="Schroder I."/>
            <person name="Tallon L."/>
            <person name="Sadzewicz L."/>
            <person name="Zhao X."/>
            <person name="Boylan J."/>
            <person name="Ott S."/>
            <person name="Bowen H."/>
            <person name="Vavikolanu K."/>
            <person name="Mehta A."/>
            <person name="Aluvathingal J."/>
            <person name="Nadendla S."/>
            <person name="Lowell S."/>
            <person name="Myers T."/>
            <person name="Yan Y."/>
            <person name="Sichtig H."/>
        </authorList>
    </citation>
    <scope>NUCLEOTIDE SEQUENCE [LARGE SCALE GENOMIC DNA]</scope>
    <source>
        <strain evidence="10 12">FDAARGOS_1207</strain>
    </source>
</reference>
<keyword evidence="5" id="KW-0521">NADP</keyword>
<evidence type="ECO:0000256" key="2">
    <source>
        <dbReference type="ARBA" id="ARBA00007118"/>
    </source>
</evidence>
<dbReference type="PANTHER" id="PTHR43821">
    <property type="entry name" value="NAD(P)H NITROREDUCTASE YDJA-RELATED"/>
    <property type="match status" value="1"/>
</dbReference>
<dbReference type="STRING" id="1167632.GCA_000286335_02476"/>
<dbReference type="AlphaFoldDB" id="A0A2T4PQD5"/>
<dbReference type="InterPro" id="IPR000415">
    <property type="entry name" value="Nitroreductase-like"/>
</dbReference>
<evidence type="ECO:0000259" key="8">
    <source>
        <dbReference type="Pfam" id="PF00881"/>
    </source>
</evidence>
<evidence type="ECO:0000256" key="1">
    <source>
        <dbReference type="ARBA" id="ARBA00001917"/>
    </source>
</evidence>
<evidence type="ECO:0000256" key="5">
    <source>
        <dbReference type="ARBA" id="ARBA00022857"/>
    </source>
</evidence>
<evidence type="ECO:0000256" key="3">
    <source>
        <dbReference type="ARBA" id="ARBA00022630"/>
    </source>
</evidence>
<proteinExistence type="inferred from homology"/>
<dbReference type="InterPro" id="IPR026021">
    <property type="entry name" value="YdjA-like"/>
</dbReference>
<reference evidence="9 11" key="1">
    <citation type="journal article" date="2016" name="Front. Microbiol.">
        <title>Comprehensive Phylogenetic Analysis of Bovine Non-aureus Staphylococci Species Based on Whole-Genome Sequencing.</title>
        <authorList>
            <person name="Naushad S."/>
            <person name="Barkema H.W."/>
            <person name="Luby C."/>
            <person name="Condas L.A."/>
            <person name="Nobrega D.B."/>
            <person name="Carson D.A."/>
            <person name="De Buck J."/>
        </authorList>
    </citation>
    <scope>NUCLEOTIDE SEQUENCE [LARGE SCALE GENOMIC DNA]</scope>
    <source>
        <strain evidence="9 11">SNUC 2204</strain>
    </source>
</reference>
<keyword evidence="4" id="KW-0288">FMN</keyword>
<protein>
    <submittedName>
        <fullName evidence="9">Nitroreductase</fullName>
    </submittedName>
</protein>
<evidence type="ECO:0000313" key="10">
    <source>
        <dbReference type="EMBL" id="QRO85429.1"/>
    </source>
</evidence>
<evidence type="ECO:0000256" key="4">
    <source>
        <dbReference type="ARBA" id="ARBA00022643"/>
    </source>
</evidence>
<comment type="similarity">
    <text evidence="2">Belongs to the nitroreductase family.</text>
</comment>